<keyword evidence="4 7" id="KW-1133">Transmembrane helix</keyword>
<comment type="similarity">
    <text evidence="6">Belongs to the exbB/tolQ family.</text>
</comment>
<dbReference type="Proteomes" id="UP000587942">
    <property type="component" value="Unassembled WGS sequence"/>
</dbReference>
<reference evidence="9 10" key="1">
    <citation type="submission" date="2020-03" db="EMBL/GenBank/DDBJ databases">
        <authorList>
            <person name="Sun Q."/>
        </authorList>
    </citation>
    <scope>NUCLEOTIDE SEQUENCE [LARGE SCALE GENOMIC DNA]</scope>
    <source>
        <strain evidence="9 10">KACC 21451</strain>
    </source>
</reference>
<protein>
    <recommendedName>
        <fullName evidence="8">MotA/TolQ/ExbB proton channel domain-containing protein</fullName>
    </recommendedName>
</protein>
<keyword evidence="2" id="KW-1003">Cell membrane</keyword>
<keyword evidence="6" id="KW-0653">Protein transport</keyword>
<name>A0A846TFR7_9BACI</name>
<gene>
    <name evidence="9" type="ORF">GWK17_21205</name>
</gene>
<dbReference type="GO" id="GO:0005886">
    <property type="term" value="C:plasma membrane"/>
    <property type="evidence" value="ECO:0007669"/>
    <property type="project" value="UniProtKB-SubCell"/>
</dbReference>
<comment type="caution">
    <text evidence="9">The sequence shown here is derived from an EMBL/GenBank/DDBJ whole genome shotgun (WGS) entry which is preliminary data.</text>
</comment>
<accession>A0A846TFR7</accession>
<comment type="subcellular location">
    <subcellularLocation>
        <location evidence="1">Cell membrane</location>
        <topology evidence="1">Multi-pass membrane protein</topology>
    </subcellularLocation>
    <subcellularLocation>
        <location evidence="6">Membrane</location>
        <topology evidence="6">Multi-pass membrane protein</topology>
    </subcellularLocation>
</comment>
<evidence type="ECO:0000259" key="8">
    <source>
        <dbReference type="Pfam" id="PF01618"/>
    </source>
</evidence>
<evidence type="ECO:0000256" key="1">
    <source>
        <dbReference type="ARBA" id="ARBA00004651"/>
    </source>
</evidence>
<evidence type="ECO:0000313" key="10">
    <source>
        <dbReference type="Proteomes" id="UP000587942"/>
    </source>
</evidence>
<dbReference type="GO" id="GO:0015031">
    <property type="term" value="P:protein transport"/>
    <property type="evidence" value="ECO:0007669"/>
    <property type="project" value="UniProtKB-KW"/>
</dbReference>
<feature type="transmembrane region" description="Helical" evidence="7">
    <location>
        <begin position="36"/>
        <end position="57"/>
    </location>
</feature>
<evidence type="ECO:0000313" key="9">
    <source>
        <dbReference type="EMBL" id="NKE07958.1"/>
    </source>
</evidence>
<evidence type="ECO:0000256" key="4">
    <source>
        <dbReference type="ARBA" id="ARBA00022989"/>
    </source>
</evidence>
<dbReference type="EMBL" id="JAAVUM010000023">
    <property type="protein sequence ID" value="NKE07958.1"/>
    <property type="molecule type" value="Genomic_DNA"/>
</dbReference>
<evidence type="ECO:0000256" key="3">
    <source>
        <dbReference type="ARBA" id="ARBA00022692"/>
    </source>
</evidence>
<dbReference type="InterPro" id="IPR002898">
    <property type="entry name" value="MotA_ExbB_proton_chnl"/>
</dbReference>
<evidence type="ECO:0000256" key="6">
    <source>
        <dbReference type="RuleBase" id="RU004057"/>
    </source>
</evidence>
<evidence type="ECO:0000256" key="7">
    <source>
        <dbReference type="SAM" id="Phobius"/>
    </source>
</evidence>
<feature type="transmembrane region" description="Helical" evidence="7">
    <location>
        <begin position="167"/>
        <end position="187"/>
    </location>
</feature>
<dbReference type="RefSeq" id="WP_167834315.1">
    <property type="nucleotide sequence ID" value="NZ_JAAVUM010000023.1"/>
</dbReference>
<evidence type="ECO:0000256" key="2">
    <source>
        <dbReference type="ARBA" id="ARBA00022475"/>
    </source>
</evidence>
<feature type="transmembrane region" description="Helical" evidence="7">
    <location>
        <begin position="12"/>
        <end position="30"/>
    </location>
</feature>
<sequence>MRSKAQVLPKWQYIIFLPPIIYVAAVYFGLVKSQSFIGNTIIIATIGLLAFITHYSIKQNKRFYIYLENLLAAIKRNPDSSVLVENILEKYQAERKNSDLQINIPSFLESYFADFELENKNIVKSLKLIQTFASITILIGVLGTFIGLVVSLAGIDAGLADNSIMTILSGVNTAFYTSIAGIVYSITINLHSRIVNSEQLLIQLMLKIENIIHQSDLESSDMKVIHAMVEVKHAIERMGQSFIDVADFSKNFEKATQNMYQFNADFRKNTTELSHLFGDMREVSSLFNERSKQIHDDFGKLFDYFNQQEAIQTALVNQVQHSSEKVSAVWETQVQQQKEMSFVLNNIVQDYHVTKEQFANVFNSAVERVHDAYEEMGKFFDGSLAQQQLLVESQQRIEDKNAAYIKEVGSATSVMKHILENSSFENLASVSASFTENTEKLQKFFQKLGFEIAQLKVQNDSQTSMFQNLATLMDEQLSSHRTTQAEFNDYLKDSFAQNVLIQQSFHEAIANFENYKTNNERLTELAAQMEYTFRNNYVQQQQQSESLKAALNDYVIKSSDSMNKLFSLLEESLDHSFKDTLKHFQRYIGTTNDIIERKFNAMDASRSTMEEVGYFTLSQLQDSIASLDTNVQKLASDVKDKNPELIGQ</sequence>
<dbReference type="Pfam" id="PF01618">
    <property type="entry name" value="MotA_ExbB"/>
    <property type="match status" value="1"/>
</dbReference>
<feature type="domain" description="MotA/TolQ/ExbB proton channel" evidence="8">
    <location>
        <begin position="114"/>
        <end position="194"/>
    </location>
</feature>
<keyword evidence="3 7" id="KW-0812">Transmembrane</keyword>
<keyword evidence="6" id="KW-0813">Transport</keyword>
<proteinExistence type="inferred from homology"/>
<dbReference type="AlphaFoldDB" id="A0A846TFR7"/>
<keyword evidence="5 7" id="KW-0472">Membrane</keyword>
<evidence type="ECO:0000256" key="5">
    <source>
        <dbReference type="ARBA" id="ARBA00023136"/>
    </source>
</evidence>
<feature type="transmembrane region" description="Helical" evidence="7">
    <location>
        <begin position="132"/>
        <end position="155"/>
    </location>
</feature>
<organism evidence="9 10">
    <name type="scientific">Mesobacillus selenatarsenatis</name>
    <dbReference type="NCBI Taxonomy" id="388741"/>
    <lineage>
        <taxon>Bacteria</taxon>
        <taxon>Bacillati</taxon>
        <taxon>Bacillota</taxon>
        <taxon>Bacilli</taxon>
        <taxon>Bacillales</taxon>
        <taxon>Bacillaceae</taxon>
        <taxon>Mesobacillus</taxon>
    </lineage>
</organism>